<name>A0ABR3B8H4_PHYBL</name>
<reference evidence="1 2" key="1">
    <citation type="submission" date="2024-04" db="EMBL/GenBank/DDBJ databases">
        <title>Symmetric and asymmetric DNA N6-adenine methylation regulates different biological responses in Mucorales.</title>
        <authorList>
            <consortium name="Lawrence Berkeley National Laboratory"/>
            <person name="Lax C."/>
            <person name="Mondo S.J."/>
            <person name="Osorio-Concepcion M."/>
            <person name="Muszewska A."/>
            <person name="Corrochano-Luque M."/>
            <person name="Gutierrez G."/>
            <person name="Riley R."/>
            <person name="Lipzen A."/>
            <person name="Guo J."/>
            <person name="Hundley H."/>
            <person name="Amirebrahimi M."/>
            <person name="Ng V."/>
            <person name="Lorenzo-Gutierrez D."/>
            <person name="Binder U."/>
            <person name="Yang J."/>
            <person name="Song Y."/>
            <person name="Canovas D."/>
            <person name="Navarro E."/>
            <person name="Freitag M."/>
            <person name="Gabaldon T."/>
            <person name="Grigoriev I.V."/>
            <person name="Corrochano L.M."/>
            <person name="Nicolas F.E."/>
            <person name="Garre V."/>
        </authorList>
    </citation>
    <scope>NUCLEOTIDE SEQUENCE [LARGE SCALE GENOMIC DNA]</scope>
    <source>
        <strain evidence="1 2">L51</strain>
    </source>
</reference>
<accession>A0ABR3B8H4</accession>
<protein>
    <recommendedName>
        <fullName evidence="3">Homeodomain-like DNA binding domain-containing transcription factor</fullName>
    </recommendedName>
</protein>
<dbReference type="Proteomes" id="UP001448207">
    <property type="component" value="Unassembled WGS sequence"/>
</dbReference>
<organism evidence="1 2">
    <name type="scientific">Phycomyces blakesleeanus</name>
    <dbReference type="NCBI Taxonomy" id="4837"/>
    <lineage>
        <taxon>Eukaryota</taxon>
        <taxon>Fungi</taxon>
        <taxon>Fungi incertae sedis</taxon>
        <taxon>Mucoromycota</taxon>
        <taxon>Mucoromycotina</taxon>
        <taxon>Mucoromycetes</taxon>
        <taxon>Mucorales</taxon>
        <taxon>Phycomycetaceae</taxon>
        <taxon>Phycomyces</taxon>
    </lineage>
</organism>
<evidence type="ECO:0000313" key="1">
    <source>
        <dbReference type="EMBL" id="KAL0090582.1"/>
    </source>
</evidence>
<gene>
    <name evidence="1" type="ORF">J3Q64DRAFT_1696941</name>
</gene>
<keyword evidence="2" id="KW-1185">Reference proteome</keyword>
<proteinExistence type="predicted"/>
<comment type="caution">
    <text evidence="1">The sequence shown here is derived from an EMBL/GenBank/DDBJ whole genome shotgun (WGS) entry which is preliminary data.</text>
</comment>
<sequence>MSNFDLSNISLRNFFYSSVSQNAGFNPVPIALRPNGDDIVESVKTVDNKYFASIKRKVDILSLLVQQGLSQETIGRIERSIADIMASLETIKKVIKDRTLSQRPLPVRGSGALTEGTFKSGLRCPEVLISTESKMIVNPKFNSTDLLMMSENADKSGWDLTAKFTSVFNTGLALSTLAYLEHQPQIALVPTSDIVNILFNHHNVTFKRHKVALESFMGNKDCSFVFQKCLVSNAKSDGENELTLQILYKEVDKLSKSNLGKKGDSISKRKRVDIGIDPPANLAVALPEWAIKQ</sequence>
<evidence type="ECO:0000313" key="2">
    <source>
        <dbReference type="Proteomes" id="UP001448207"/>
    </source>
</evidence>
<evidence type="ECO:0008006" key="3">
    <source>
        <dbReference type="Google" id="ProtNLM"/>
    </source>
</evidence>
<dbReference type="EMBL" id="JBCLYO010000004">
    <property type="protein sequence ID" value="KAL0090582.1"/>
    <property type="molecule type" value="Genomic_DNA"/>
</dbReference>